<dbReference type="CDD" id="cd02440">
    <property type="entry name" value="AdoMet_MTases"/>
    <property type="match status" value="1"/>
</dbReference>
<evidence type="ECO:0000256" key="1">
    <source>
        <dbReference type="SAM" id="Phobius"/>
    </source>
</evidence>
<name>A0AAD2GAG9_9STRA</name>
<dbReference type="EMBL" id="CAKOGP040002313">
    <property type="protein sequence ID" value="CAJ1966743.1"/>
    <property type="molecule type" value="Genomic_DNA"/>
</dbReference>
<dbReference type="Pfam" id="PF01170">
    <property type="entry name" value="UPF0020"/>
    <property type="match status" value="1"/>
</dbReference>
<dbReference type="PANTHER" id="PTHR14911">
    <property type="entry name" value="THUMP DOMAIN-CONTAINING"/>
    <property type="match status" value="1"/>
</dbReference>
<evidence type="ECO:0000313" key="3">
    <source>
        <dbReference type="EMBL" id="CAJ1966743.1"/>
    </source>
</evidence>
<feature type="transmembrane region" description="Helical" evidence="1">
    <location>
        <begin position="6"/>
        <end position="24"/>
    </location>
</feature>
<dbReference type="GO" id="GO:0030488">
    <property type="term" value="P:tRNA methylation"/>
    <property type="evidence" value="ECO:0007669"/>
    <property type="project" value="TreeGrafter"/>
</dbReference>
<gene>
    <name evidence="3" type="ORF">CYCCA115_LOCUS22326</name>
</gene>
<keyword evidence="1" id="KW-1133">Transmembrane helix</keyword>
<protein>
    <recommendedName>
        <fullName evidence="2">Ribosomal RNA large subunit methyltransferase K/L-like methyltransferase domain-containing protein</fullName>
    </recommendedName>
</protein>
<keyword evidence="1" id="KW-0812">Transmembrane</keyword>
<dbReference type="GO" id="GO:0016423">
    <property type="term" value="F:tRNA (guanine) methyltransferase activity"/>
    <property type="evidence" value="ECO:0007669"/>
    <property type="project" value="TreeGrafter"/>
</dbReference>
<proteinExistence type="predicted"/>
<accession>A0AAD2GAG9</accession>
<dbReference type="PANTHER" id="PTHR14911:SF1">
    <property type="entry name" value="THUMP DOMAIN-CONTAINING PROTEIN 2"/>
    <property type="match status" value="1"/>
</dbReference>
<dbReference type="InterPro" id="IPR029063">
    <property type="entry name" value="SAM-dependent_MTases_sf"/>
</dbReference>
<sequence>MQLAVWVVYPCTIPVFIIWITCLLDDSVASLVYKYTAVPPSPNPKSKLSQAFRIELENLVDAVQRFDEGRAWFDISTPTIIKLHSLNARSIRIVAAEYLAVEATSDDDNIEDTLASYMLRNSQVKNIQNAIAIWEQAGNSFAEQEPISFSITAKKWNSFVLSEVSPSSMRRSLTNKMADTFDWNVAPNGEAPTFKFHLLLFESSVILELVLLDRPTKTFELPKPGFKRVESFALTKSIDIQPEDVVIDPMCGKGTFLVEAATIWPSAKYYGMDTSLDQLQNAKENIEATNVAVELQPGVDARNLSDWKDSSVDKIVCCPPFGRQFEKDSDALYEDLMREWSRVLKATGRMGILIDKSNVQSMMEAIQKANCHVDQCRTPSFRLGNIRATILVVSKLSSTKSVKEQQKETEFGPLWWEQEQQTNTNQPPGRSLWTAMRAEALPSLVPYSYKRSIAKQLSCE</sequence>
<dbReference type="GO" id="GO:0043527">
    <property type="term" value="C:tRNA methyltransferase complex"/>
    <property type="evidence" value="ECO:0007669"/>
    <property type="project" value="UniProtKB-ARBA"/>
</dbReference>
<dbReference type="AlphaFoldDB" id="A0AAD2GAG9"/>
<keyword evidence="4" id="KW-1185">Reference proteome</keyword>
<feature type="domain" description="Ribosomal RNA large subunit methyltransferase K/L-like methyltransferase" evidence="2">
    <location>
        <begin position="233"/>
        <end position="368"/>
    </location>
</feature>
<evidence type="ECO:0000259" key="2">
    <source>
        <dbReference type="Pfam" id="PF01170"/>
    </source>
</evidence>
<dbReference type="InterPro" id="IPR000241">
    <property type="entry name" value="RlmKL-like_Mtase"/>
</dbReference>
<organism evidence="3 4">
    <name type="scientific">Cylindrotheca closterium</name>
    <dbReference type="NCBI Taxonomy" id="2856"/>
    <lineage>
        <taxon>Eukaryota</taxon>
        <taxon>Sar</taxon>
        <taxon>Stramenopiles</taxon>
        <taxon>Ochrophyta</taxon>
        <taxon>Bacillariophyta</taxon>
        <taxon>Bacillariophyceae</taxon>
        <taxon>Bacillariophycidae</taxon>
        <taxon>Bacillariales</taxon>
        <taxon>Bacillariaceae</taxon>
        <taxon>Cylindrotheca</taxon>
    </lineage>
</organism>
<dbReference type="SUPFAM" id="SSF53335">
    <property type="entry name" value="S-adenosyl-L-methionine-dependent methyltransferases"/>
    <property type="match status" value="1"/>
</dbReference>
<comment type="caution">
    <text evidence="3">The sequence shown here is derived from an EMBL/GenBank/DDBJ whole genome shotgun (WGS) entry which is preliminary data.</text>
</comment>
<keyword evidence="1" id="KW-0472">Membrane</keyword>
<reference evidence="3" key="1">
    <citation type="submission" date="2023-08" db="EMBL/GenBank/DDBJ databases">
        <authorList>
            <person name="Audoor S."/>
            <person name="Bilcke G."/>
        </authorList>
    </citation>
    <scope>NUCLEOTIDE SEQUENCE</scope>
</reference>
<evidence type="ECO:0000313" key="4">
    <source>
        <dbReference type="Proteomes" id="UP001295423"/>
    </source>
</evidence>
<dbReference type="Proteomes" id="UP001295423">
    <property type="component" value="Unassembled WGS sequence"/>
</dbReference>
<dbReference type="Gene3D" id="3.40.50.150">
    <property type="entry name" value="Vaccinia Virus protein VP39"/>
    <property type="match status" value="1"/>
</dbReference>